<keyword evidence="4" id="KW-1185">Reference proteome</keyword>
<comment type="caution">
    <text evidence="3">The sequence shown here is derived from an EMBL/GenBank/DDBJ whole genome shotgun (WGS) entry which is preliminary data.</text>
</comment>
<dbReference type="InterPro" id="IPR049233">
    <property type="entry name" value="DUF6830"/>
</dbReference>
<evidence type="ECO:0000313" key="4">
    <source>
        <dbReference type="Proteomes" id="UP001194468"/>
    </source>
</evidence>
<dbReference type="Pfam" id="PF20722">
    <property type="entry name" value="DUF6830"/>
    <property type="match status" value="1"/>
</dbReference>
<dbReference type="PANTHER" id="PTHR38248:SF2">
    <property type="entry name" value="FUNK1 11"/>
    <property type="match status" value="1"/>
</dbReference>
<proteinExistence type="predicted"/>
<dbReference type="EMBL" id="WHUW01000012">
    <property type="protein sequence ID" value="KAF8440236.1"/>
    <property type="molecule type" value="Genomic_DNA"/>
</dbReference>
<feature type="domain" description="Fungal-type protein kinase" evidence="1">
    <location>
        <begin position="359"/>
        <end position="553"/>
    </location>
</feature>
<evidence type="ECO:0000259" key="1">
    <source>
        <dbReference type="Pfam" id="PF17667"/>
    </source>
</evidence>
<gene>
    <name evidence="3" type="ORF">L210DRAFT_3503952</name>
</gene>
<protein>
    <submittedName>
        <fullName evidence="3">Uncharacterized protein</fullName>
    </submittedName>
</protein>
<dbReference type="AlphaFoldDB" id="A0AAD4BUG1"/>
<dbReference type="InterPro" id="IPR040976">
    <property type="entry name" value="Pkinase_fungal"/>
</dbReference>
<feature type="domain" description="DUF6830" evidence="2">
    <location>
        <begin position="2"/>
        <end position="133"/>
    </location>
</feature>
<dbReference type="Pfam" id="PF17667">
    <property type="entry name" value="Pkinase_fungal"/>
    <property type="match status" value="1"/>
</dbReference>
<evidence type="ECO:0000259" key="2">
    <source>
        <dbReference type="Pfam" id="PF20722"/>
    </source>
</evidence>
<accession>A0AAD4BUG1</accession>
<dbReference type="PANTHER" id="PTHR38248">
    <property type="entry name" value="FUNK1 6"/>
    <property type="match status" value="1"/>
</dbReference>
<evidence type="ECO:0000313" key="3">
    <source>
        <dbReference type="EMBL" id="KAF8440236.1"/>
    </source>
</evidence>
<organism evidence="3 4">
    <name type="scientific">Boletus edulis BED1</name>
    <dbReference type="NCBI Taxonomy" id="1328754"/>
    <lineage>
        <taxon>Eukaryota</taxon>
        <taxon>Fungi</taxon>
        <taxon>Dikarya</taxon>
        <taxon>Basidiomycota</taxon>
        <taxon>Agaricomycotina</taxon>
        <taxon>Agaricomycetes</taxon>
        <taxon>Agaricomycetidae</taxon>
        <taxon>Boletales</taxon>
        <taxon>Boletineae</taxon>
        <taxon>Boletaceae</taxon>
        <taxon>Boletoideae</taxon>
        <taxon>Boletus</taxon>
    </lineage>
</organism>
<dbReference type="Proteomes" id="UP001194468">
    <property type="component" value="Unassembled WGS sequence"/>
</dbReference>
<reference evidence="3" key="1">
    <citation type="submission" date="2019-10" db="EMBL/GenBank/DDBJ databases">
        <authorList>
            <consortium name="DOE Joint Genome Institute"/>
            <person name="Kuo A."/>
            <person name="Miyauchi S."/>
            <person name="Kiss E."/>
            <person name="Drula E."/>
            <person name="Kohler A."/>
            <person name="Sanchez-Garcia M."/>
            <person name="Andreopoulos B."/>
            <person name="Barry K.W."/>
            <person name="Bonito G."/>
            <person name="Buee M."/>
            <person name="Carver A."/>
            <person name="Chen C."/>
            <person name="Cichocki N."/>
            <person name="Clum A."/>
            <person name="Culley D."/>
            <person name="Crous P.W."/>
            <person name="Fauchery L."/>
            <person name="Girlanda M."/>
            <person name="Hayes R."/>
            <person name="Keri Z."/>
            <person name="LaButti K."/>
            <person name="Lipzen A."/>
            <person name="Lombard V."/>
            <person name="Magnuson J."/>
            <person name="Maillard F."/>
            <person name="Morin E."/>
            <person name="Murat C."/>
            <person name="Nolan M."/>
            <person name="Ohm R."/>
            <person name="Pangilinan J."/>
            <person name="Pereira M."/>
            <person name="Perotto S."/>
            <person name="Peter M."/>
            <person name="Riley R."/>
            <person name="Sitrit Y."/>
            <person name="Stielow B."/>
            <person name="Szollosi G."/>
            <person name="Zifcakova L."/>
            <person name="Stursova M."/>
            <person name="Spatafora J.W."/>
            <person name="Tedersoo L."/>
            <person name="Vaario L.-M."/>
            <person name="Yamada A."/>
            <person name="Yan M."/>
            <person name="Wang P."/>
            <person name="Xu J."/>
            <person name="Bruns T."/>
            <person name="Baldrian P."/>
            <person name="Vilgalys R."/>
            <person name="Henrissat B."/>
            <person name="Grigoriev I.V."/>
            <person name="Hibbett D."/>
            <person name="Nagy L.G."/>
            <person name="Martin F.M."/>
        </authorList>
    </citation>
    <scope>NUCLEOTIDE SEQUENCE</scope>
    <source>
        <strain evidence="3">BED1</strain>
    </source>
</reference>
<name>A0AAD4BUG1_BOLED</name>
<reference evidence="3" key="2">
    <citation type="journal article" date="2020" name="Nat. Commun.">
        <title>Large-scale genome sequencing of mycorrhizal fungi provides insights into the early evolution of symbiotic traits.</title>
        <authorList>
            <person name="Miyauchi S."/>
            <person name="Kiss E."/>
            <person name="Kuo A."/>
            <person name="Drula E."/>
            <person name="Kohler A."/>
            <person name="Sanchez-Garcia M."/>
            <person name="Morin E."/>
            <person name="Andreopoulos B."/>
            <person name="Barry K.W."/>
            <person name="Bonito G."/>
            <person name="Buee M."/>
            <person name="Carver A."/>
            <person name="Chen C."/>
            <person name="Cichocki N."/>
            <person name="Clum A."/>
            <person name="Culley D."/>
            <person name="Crous P.W."/>
            <person name="Fauchery L."/>
            <person name="Girlanda M."/>
            <person name="Hayes R.D."/>
            <person name="Keri Z."/>
            <person name="LaButti K."/>
            <person name="Lipzen A."/>
            <person name="Lombard V."/>
            <person name="Magnuson J."/>
            <person name="Maillard F."/>
            <person name="Murat C."/>
            <person name="Nolan M."/>
            <person name="Ohm R.A."/>
            <person name="Pangilinan J."/>
            <person name="Pereira M.F."/>
            <person name="Perotto S."/>
            <person name="Peter M."/>
            <person name="Pfister S."/>
            <person name="Riley R."/>
            <person name="Sitrit Y."/>
            <person name="Stielow J.B."/>
            <person name="Szollosi G."/>
            <person name="Zifcakova L."/>
            <person name="Stursova M."/>
            <person name="Spatafora J.W."/>
            <person name="Tedersoo L."/>
            <person name="Vaario L.M."/>
            <person name="Yamada A."/>
            <person name="Yan M."/>
            <person name="Wang P."/>
            <person name="Xu J."/>
            <person name="Bruns T."/>
            <person name="Baldrian P."/>
            <person name="Vilgalys R."/>
            <person name="Dunand C."/>
            <person name="Henrissat B."/>
            <person name="Grigoriev I.V."/>
            <person name="Hibbett D."/>
            <person name="Nagy L.G."/>
            <person name="Martin F.M."/>
        </authorList>
    </citation>
    <scope>NUCLEOTIDE SEQUENCE</scope>
    <source>
        <strain evidence="3">BED1</strain>
    </source>
</reference>
<sequence>MFSSSTTTFHIANELSLHISVDEAATLFGILYLCAAIWEFLQCMQNSASHPVLGARAQDLHYPFPFDCLQIWYKLLVQELLYHDKKRVDTPQTLRAYPPSPNCPHGFYDAAILSLGSDSHWLQQGIEGHFVAQLRLLFHPINTDSQYLAAYVQRFNIVPQQGISDNIHSETEIFNPPSKIENETQMDESNIAITTLFSDTITKYNTPLALCTNSQLATPLQFCHKVDTYREFMDPKVVEDTTCVHWTLNLNHTKDFLWKLFPNKRLFPWSITTNNGSTNVDMKYILDVMEKLHQRKNNCWAFCSNITDSGEYSEEKVAEFFNIIIRSGKAANNPVEGVTSAIRKPNLILCEEEMIMQRDKGNQKFDIRTDIYAISEVKKRTSKENRKDSYVEFAGKVAFLLEAQDGHYVAPGIQLLGSEVIFTLFDRGGSISTHPLDIHRYPKEFLRILLGITFTDGIILGFDITIFPVKDDYKQIQISRYDKNYIISINTLLFFCGLLHGHSTTVWSSKVTIGSMFENSEVVLKNCWVDPLQKYIEGQILKMLGKAEVKGVPPVGSGSSGLNTKR</sequence>